<dbReference type="GO" id="GO:0003677">
    <property type="term" value="F:DNA binding"/>
    <property type="evidence" value="ECO:0007669"/>
    <property type="project" value="UniProtKB-KW"/>
</dbReference>
<accession>A0A6J4TA43</accession>
<evidence type="ECO:0000313" key="5">
    <source>
        <dbReference type="EMBL" id="CAA9517907.1"/>
    </source>
</evidence>
<dbReference type="EMBL" id="CADCVQ010000135">
    <property type="protein sequence ID" value="CAA9517907.1"/>
    <property type="molecule type" value="Genomic_DNA"/>
</dbReference>
<evidence type="ECO:0000256" key="1">
    <source>
        <dbReference type="ARBA" id="ARBA00023015"/>
    </source>
</evidence>
<dbReference type="PROSITE" id="PS50043">
    <property type="entry name" value="HTH_LUXR_2"/>
    <property type="match status" value="1"/>
</dbReference>
<evidence type="ECO:0000256" key="3">
    <source>
        <dbReference type="ARBA" id="ARBA00023163"/>
    </source>
</evidence>
<dbReference type="InterPro" id="IPR036388">
    <property type="entry name" value="WH-like_DNA-bd_sf"/>
</dbReference>
<proteinExistence type="predicted"/>
<dbReference type="InterPro" id="IPR000792">
    <property type="entry name" value="Tscrpt_reg_LuxR_C"/>
</dbReference>
<protein>
    <recommendedName>
        <fullName evidence="4">HTH luxR-type domain-containing protein</fullName>
    </recommendedName>
</protein>
<dbReference type="Pfam" id="PF00196">
    <property type="entry name" value="GerE"/>
    <property type="match status" value="1"/>
</dbReference>
<dbReference type="GO" id="GO:0006355">
    <property type="term" value="P:regulation of DNA-templated transcription"/>
    <property type="evidence" value="ECO:0007669"/>
    <property type="project" value="InterPro"/>
</dbReference>
<dbReference type="SMART" id="SM00421">
    <property type="entry name" value="HTH_LUXR"/>
    <property type="match status" value="1"/>
</dbReference>
<dbReference type="Gene3D" id="1.10.10.10">
    <property type="entry name" value="Winged helix-like DNA-binding domain superfamily/Winged helix DNA-binding domain"/>
    <property type="match status" value="1"/>
</dbReference>
<keyword evidence="2" id="KW-0238">DNA-binding</keyword>
<sequence>MLRSDRTSGPGAGARLAEERALEELEVAGTRVQRAARRGADALSPSERRVVALAIDGLSNRQIAEALFVTRKAVEWHLGNAYRKLDVRSRRELPAALGK</sequence>
<name>A0A6J4TA43_9ACTN</name>
<evidence type="ECO:0000256" key="2">
    <source>
        <dbReference type="ARBA" id="ARBA00023125"/>
    </source>
</evidence>
<reference evidence="5" key="1">
    <citation type="submission" date="2020-02" db="EMBL/GenBank/DDBJ databases">
        <authorList>
            <person name="Meier V. D."/>
        </authorList>
    </citation>
    <scope>NUCLEOTIDE SEQUENCE</scope>
    <source>
        <strain evidence="5">AVDCRST_MAG67</strain>
    </source>
</reference>
<keyword evidence="1" id="KW-0805">Transcription regulation</keyword>
<dbReference type="PANTHER" id="PTHR44688">
    <property type="entry name" value="DNA-BINDING TRANSCRIPTIONAL ACTIVATOR DEVR_DOSR"/>
    <property type="match status" value="1"/>
</dbReference>
<dbReference type="AlphaFoldDB" id="A0A6J4TA43"/>
<dbReference type="SUPFAM" id="SSF46894">
    <property type="entry name" value="C-terminal effector domain of the bipartite response regulators"/>
    <property type="match status" value="1"/>
</dbReference>
<dbReference type="PRINTS" id="PR00038">
    <property type="entry name" value="HTHLUXR"/>
</dbReference>
<organism evidence="5">
    <name type="scientific">uncultured Solirubrobacteraceae bacterium</name>
    <dbReference type="NCBI Taxonomy" id="1162706"/>
    <lineage>
        <taxon>Bacteria</taxon>
        <taxon>Bacillati</taxon>
        <taxon>Actinomycetota</taxon>
        <taxon>Thermoleophilia</taxon>
        <taxon>Solirubrobacterales</taxon>
        <taxon>Solirubrobacteraceae</taxon>
        <taxon>environmental samples</taxon>
    </lineage>
</organism>
<keyword evidence="3" id="KW-0804">Transcription</keyword>
<dbReference type="InterPro" id="IPR016032">
    <property type="entry name" value="Sig_transdc_resp-reg_C-effctor"/>
</dbReference>
<gene>
    <name evidence="5" type="ORF">AVDCRST_MAG67-3170</name>
</gene>
<dbReference type="PANTHER" id="PTHR44688:SF16">
    <property type="entry name" value="DNA-BINDING TRANSCRIPTIONAL ACTIVATOR DEVR_DOSR"/>
    <property type="match status" value="1"/>
</dbReference>
<dbReference type="CDD" id="cd06170">
    <property type="entry name" value="LuxR_C_like"/>
    <property type="match status" value="1"/>
</dbReference>
<feature type="domain" description="HTH luxR-type" evidence="4">
    <location>
        <begin position="36"/>
        <end position="99"/>
    </location>
</feature>
<evidence type="ECO:0000259" key="4">
    <source>
        <dbReference type="PROSITE" id="PS50043"/>
    </source>
</evidence>